<keyword evidence="12" id="KW-0735">Signal-anchor</keyword>
<evidence type="ECO:0000256" key="16">
    <source>
        <dbReference type="ARBA" id="ARBA00023157"/>
    </source>
</evidence>
<dbReference type="Pfam" id="PF01822">
    <property type="entry name" value="WSC"/>
    <property type="match status" value="1"/>
</dbReference>
<dbReference type="PANTHER" id="PTHR46025:SF3">
    <property type="entry name" value="XYLOSYLTRANSFERASE OXT"/>
    <property type="match status" value="1"/>
</dbReference>
<keyword evidence="22" id="KW-1185">Reference proteome</keyword>
<dbReference type="EC" id="2.4.2.26" evidence="6"/>
<keyword evidence="11" id="KW-0256">Endoplasmic reticulum</keyword>
<dbReference type="OrthoDB" id="2019572at2759"/>
<evidence type="ECO:0000313" key="21">
    <source>
        <dbReference type="EMBL" id="RZC43134.1"/>
    </source>
</evidence>
<evidence type="ECO:0000256" key="11">
    <source>
        <dbReference type="ARBA" id="ARBA00022824"/>
    </source>
</evidence>
<keyword evidence="16" id="KW-1015">Disulfide bond</keyword>
<comment type="pathway">
    <text evidence="4">Glycan metabolism; heparan sulfate biosynthesis.</text>
</comment>
<dbReference type="AlphaFoldDB" id="A0A482WDH1"/>
<keyword evidence="17" id="KW-0325">Glycoprotein</keyword>
<dbReference type="GO" id="GO:0015012">
    <property type="term" value="P:heparan sulfate proteoglycan biosynthetic process"/>
    <property type="evidence" value="ECO:0007669"/>
    <property type="project" value="UniProtKB-UniPathway"/>
</dbReference>
<keyword evidence="10" id="KW-0479">Metal-binding</keyword>
<comment type="subcellular location">
    <subcellularLocation>
        <location evidence="2">Endoplasmic reticulum membrane</location>
        <topology evidence="2">Single-pass type II membrane protein</topology>
    </subcellularLocation>
    <subcellularLocation>
        <location evidence="1">Golgi apparatus membrane</location>
        <topology evidence="1">Single-pass type II membrane protein</topology>
    </subcellularLocation>
</comment>
<dbReference type="InterPro" id="IPR003406">
    <property type="entry name" value="Glyco_trans_14"/>
</dbReference>
<dbReference type="GO" id="GO:0050650">
    <property type="term" value="P:chondroitin sulfate proteoglycan biosynthetic process"/>
    <property type="evidence" value="ECO:0007669"/>
    <property type="project" value="TreeGrafter"/>
</dbReference>
<evidence type="ECO:0000256" key="15">
    <source>
        <dbReference type="ARBA" id="ARBA00023136"/>
    </source>
</evidence>
<dbReference type="InterPro" id="IPR043538">
    <property type="entry name" value="XYLT"/>
</dbReference>
<dbReference type="Proteomes" id="UP000292052">
    <property type="component" value="Unassembled WGS sequence"/>
</dbReference>
<evidence type="ECO:0000256" key="4">
    <source>
        <dbReference type="ARBA" id="ARBA00005093"/>
    </source>
</evidence>
<evidence type="ECO:0000256" key="6">
    <source>
        <dbReference type="ARBA" id="ARBA00011972"/>
    </source>
</evidence>
<dbReference type="EMBL" id="QDEB01001680">
    <property type="protein sequence ID" value="RZC43134.1"/>
    <property type="molecule type" value="Genomic_DNA"/>
</dbReference>
<evidence type="ECO:0000256" key="1">
    <source>
        <dbReference type="ARBA" id="ARBA00004323"/>
    </source>
</evidence>
<dbReference type="GO" id="GO:0005789">
    <property type="term" value="C:endoplasmic reticulum membrane"/>
    <property type="evidence" value="ECO:0007669"/>
    <property type="project" value="UniProtKB-SubCell"/>
</dbReference>
<sequence length="786" mass="89620">AKTQICKQLIANVSCQSLVGTLYSKHLSGSCPSGGKVAGKALGCFKDENNYRLLTGYFGVNKKNNSPSHCIQICLQSGFEYAGVQYSNECFCGNDEPPSTYKLPDSSCNMKCPGDSHATCGGYYTINIYQTGIKKFIPQVANTESPPSDEEHVKIVFLLTLNGRALRQVKRLLKILYNKNHYYYIHVDVREDYLFRELLFLERRFPNIRLTRRRFATIWGGASLLEMLLSCMSELLNISSWQWDFVLNLSESDYPVKMVSSLERFLSANRGHNFVKSHGRDTQRFLQKQGLDKTFVECDMRMWRVADRHLPNGLQMDGGSDWIALSRKFINYVAAPESDELVAGLKQVFKHTLLPAESFFHTVLRNSRFCNTYIDNNLHVTNWKRKLGCKCQYKHVVDWCGCSPNDFRPDDWPRIQTTLPRQLYFARKFEPIINQAILLKLELWLHGLEKPSRKVVNLNSYWQSMYHHLDLSSTVDDGVMTIISSVGRVWSKNVTNGTCTVVAKKPIEATSYHLKDSYKHTLVHFKAEIDSSDVDIEVAFRPINMTYLVAPSSLTKRLEELIVSSDFDQKEQISRNFPRILSPYSEPVIVYKFSSGDVTITYNISCLWIDPTGVVVEVTDISVDENPVTGHSKPSMRQPHLPGAWTVKLIYQQVRLAEVKFLITPLEFFSGAPLTKKQAQLTHGGSLSRTVIENYDKFLDSSYDESILKPVSVSNSKKTGRELQDWIDSLFYKFYVVEKVCGVKKAVEVCGLHVEECFKTSWSSHAPDPKSFIGNINQTSGTFDIW</sequence>
<dbReference type="GO" id="GO:0030158">
    <property type="term" value="F:protein xylosyltransferase activity"/>
    <property type="evidence" value="ECO:0007669"/>
    <property type="project" value="UniProtKB-EC"/>
</dbReference>
<accession>A0A482WDH1</accession>
<dbReference type="InterPro" id="IPR002889">
    <property type="entry name" value="WSC_carb-bd"/>
</dbReference>
<comment type="caution">
    <text evidence="21">The sequence shown here is derived from an EMBL/GenBank/DDBJ whole genome shotgun (WGS) entry which is preliminary data.</text>
</comment>
<evidence type="ECO:0000256" key="3">
    <source>
        <dbReference type="ARBA" id="ARBA00004840"/>
    </source>
</evidence>
<evidence type="ECO:0000256" key="8">
    <source>
        <dbReference type="ARBA" id="ARBA00022679"/>
    </source>
</evidence>
<protein>
    <recommendedName>
        <fullName evidence="6">protein xylosyltransferase</fullName>
        <ecNumber evidence="6">2.4.2.26</ecNumber>
    </recommendedName>
    <alternativeName>
        <fullName evidence="18">Peptide O-xylosyltransferase</fullName>
    </alternativeName>
</protein>
<evidence type="ECO:0000256" key="13">
    <source>
        <dbReference type="ARBA" id="ARBA00022989"/>
    </source>
</evidence>
<dbReference type="GO" id="GO:0000139">
    <property type="term" value="C:Golgi membrane"/>
    <property type="evidence" value="ECO:0007669"/>
    <property type="project" value="UniProtKB-SubCell"/>
</dbReference>
<evidence type="ECO:0000256" key="14">
    <source>
        <dbReference type="ARBA" id="ARBA00023034"/>
    </source>
</evidence>
<comment type="pathway">
    <text evidence="3">Glycan metabolism; chondroitin sulfate biosynthesis.</text>
</comment>
<keyword evidence="15" id="KW-0472">Membrane</keyword>
<dbReference type="UniPathway" id="UPA00755"/>
<evidence type="ECO:0000313" key="22">
    <source>
        <dbReference type="Proteomes" id="UP000292052"/>
    </source>
</evidence>
<dbReference type="InterPro" id="IPR024448">
    <property type="entry name" value="XylT_C"/>
</dbReference>
<gene>
    <name evidence="21" type="ORF">BDFB_002662</name>
</gene>
<name>A0A482WDH1_ASBVE</name>
<organism evidence="21 22">
    <name type="scientific">Asbolus verrucosus</name>
    <name type="common">Desert ironclad beetle</name>
    <dbReference type="NCBI Taxonomy" id="1661398"/>
    <lineage>
        <taxon>Eukaryota</taxon>
        <taxon>Metazoa</taxon>
        <taxon>Ecdysozoa</taxon>
        <taxon>Arthropoda</taxon>
        <taxon>Hexapoda</taxon>
        <taxon>Insecta</taxon>
        <taxon>Pterygota</taxon>
        <taxon>Neoptera</taxon>
        <taxon>Endopterygota</taxon>
        <taxon>Coleoptera</taxon>
        <taxon>Polyphaga</taxon>
        <taxon>Cucujiformia</taxon>
        <taxon>Tenebrionidae</taxon>
        <taxon>Pimeliinae</taxon>
        <taxon>Asbolus</taxon>
    </lineage>
</organism>
<keyword evidence="7" id="KW-0328">Glycosyltransferase</keyword>
<comment type="catalytic activity">
    <reaction evidence="19">
        <text>UDP-alpha-D-xylose + L-seryl-[protein] = 3-O-(beta-D-xylosyl)-L-seryl-[protein] + UDP + H(+)</text>
        <dbReference type="Rhea" id="RHEA:50192"/>
        <dbReference type="Rhea" id="RHEA-COMP:9863"/>
        <dbReference type="Rhea" id="RHEA-COMP:12567"/>
        <dbReference type="ChEBI" id="CHEBI:15378"/>
        <dbReference type="ChEBI" id="CHEBI:29999"/>
        <dbReference type="ChEBI" id="CHEBI:57632"/>
        <dbReference type="ChEBI" id="CHEBI:58223"/>
        <dbReference type="ChEBI" id="CHEBI:132085"/>
        <dbReference type="EC" id="2.4.2.26"/>
    </reaction>
</comment>
<feature type="non-terminal residue" evidence="21">
    <location>
        <position position="786"/>
    </location>
</feature>
<feature type="domain" description="WSC" evidence="20">
    <location>
        <begin position="38"/>
        <end position="132"/>
    </location>
</feature>
<evidence type="ECO:0000256" key="18">
    <source>
        <dbReference type="ARBA" id="ARBA00042865"/>
    </source>
</evidence>
<evidence type="ECO:0000256" key="10">
    <source>
        <dbReference type="ARBA" id="ARBA00022723"/>
    </source>
</evidence>
<evidence type="ECO:0000259" key="20">
    <source>
        <dbReference type="PROSITE" id="PS51212"/>
    </source>
</evidence>
<evidence type="ECO:0000256" key="5">
    <source>
        <dbReference type="ARBA" id="ARBA00010195"/>
    </source>
</evidence>
<dbReference type="UniPathway" id="UPA00756"/>
<evidence type="ECO:0000256" key="12">
    <source>
        <dbReference type="ARBA" id="ARBA00022968"/>
    </source>
</evidence>
<dbReference type="Pfam" id="PF12529">
    <property type="entry name" value="Xylo_C"/>
    <property type="match status" value="1"/>
</dbReference>
<evidence type="ECO:0000256" key="17">
    <source>
        <dbReference type="ARBA" id="ARBA00023180"/>
    </source>
</evidence>
<keyword evidence="14" id="KW-0333">Golgi apparatus</keyword>
<dbReference type="PANTHER" id="PTHR46025">
    <property type="entry name" value="XYLOSYLTRANSFERASE OXT"/>
    <property type="match status" value="1"/>
</dbReference>
<evidence type="ECO:0000256" key="2">
    <source>
        <dbReference type="ARBA" id="ARBA00004648"/>
    </source>
</evidence>
<evidence type="ECO:0000256" key="7">
    <source>
        <dbReference type="ARBA" id="ARBA00022676"/>
    </source>
</evidence>
<proteinExistence type="inferred from homology"/>
<evidence type="ECO:0000256" key="19">
    <source>
        <dbReference type="ARBA" id="ARBA00047847"/>
    </source>
</evidence>
<dbReference type="GO" id="GO:0046872">
    <property type="term" value="F:metal ion binding"/>
    <property type="evidence" value="ECO:0007669"/>
    <property type="project" value="UniProtKB-KW"/>
</dbReference>
<keyword evidence="9" id="KW-0812">Transmembrane</keyword>
<feature type="non-terminal residue" evidence="21">
    <location>
        <position position="1"/>
    </location>
</feature>
<dbReference type="PROSITE" id="PS51212">
    <property type="entry name" value="WSC"/>
    <property type="match status" value="1"/>
</dbReference>
<comment type="similarity">
    <text evidence="5">Belongs to the glycosyltransferase 14 family. XylT subfamily.</text>
</comment>
<dbReference type="Pfam" id="PF02485">
    <property type="entry name" value="Branch"/>
    <property type="match status" value="1"/>
</dbReference>
<evidence type="ECO:0000256" key="9">
    <source>
        <dbReference type="ARBA" id="ARBA00022692"/>
    </source>
</evidence>
<dbReference type="SMART" id="SM00321">
    <property type="entry name" value="WSC"/>
    <property type="match status" value="1"/>
</dbReference>
<keyword evidence="13" id="KW-1133">Transmembrane helix</keyword>
<reference evidence="21 22" key="1">
    <citation type="submission" date="2017-03" db="EMBL/GenBank/DDBJ databases">
        <title>Genome of the blue death feigning beetle - Asbolus verrucosus.</title>
        <authorList>
            <person name="Rider S.D."/>
        </authorList>
    </citation>
    <scope>NUCLEOTIDE SEQUENCE [LARGE SCALE GENOMIC DNA]</scope>
    <source>
        <strain evidence="21">Butters</strain>
        <tissue evidence="21">Head and leg muscle</tissue>
    </source>
</reference>
<dbReference type="STRING" id="1661398.A0A482WDH1"/>
<keyword evidence="8 21" id="KW-0808">Transferase</keyword>